<dbReference type="PANTHER" id="PTHR30146">
    <property type="entry name" value="LACI-RELATED TRANSCRIPTIONAL REPRESSOR"/>
    <property type="match status" value="1"/>
</dbReference>
<evidence type="ECO:0000259" key="4">
    <source>
        <dbReference type="Pfam" id="PF13377"/>
    </source>
</evidence>
<keyword evidence="2" id="KW-0238">DNA-binding</keyword>
<evidence type="ECO:0000313" key="5">
    <source>
        <dbReference type="EMBL" id="GHC52562.1"/>
    </source>
</evidence>
<reference evidence="5" key="1">
    <citation type="journal article" date="2014" name="Int. J. Syst. Evol. Microbiol.">
        <title>Complete genome sequence of Corynebacterium casei LMG S-19264T (=DSM 44701T), isolated from a smear-ripened cheese.</title>
        <authorList>
            <consortium name="US DOE Joint Genome Institute (JGI-PGF)"/>
            <person name="Walter F."/>
            <person name="Albersmeier A."/>
            <person name="Kalinowski J."/>
            <person name="Ruckert C."/>
        </authorList>
    </citation>
    <scope>NUCLEOTIDE SEQUENCE</scope>
    <source>
        <strain evidence="5">KCTC 12988</strain>
    </source>
</reference>
<dbReference type="InterPro" id="IPR036388">
    <property type="entry name" value="WH-like_DNA-bd_sf"/>
</dbReference>
<dbReference type="PANTHER" id="PTHR30146:SF109">
    <property type="entry name" value="HTH-TYPE TRANSCRIPTIONAL REGULATOR GALS"/>
    <property type="match status" value="1"/>
</dbReference>
<proteinExistence type="predicted"/>
<keyword evidence="3" id="KW-0804">Transcription</keyword>
<dbReference type="AlphaFoldDB" id="A0A918TKW7"/>
<dbReference type="InterPro" id="IPR036390">
    <property type="entry name" value="WH_DNA-bd_sf"/>
</dbReference>
<dbReference type="Gene3D" id="3.40.50.2300">
    <property type="match status" value="2"/>
</dbReference>
<dbReference type="GO" id="GO:0000976">
    <property type="term" value="F:transcription cis-regulatory region binding"/>
    <property type="evidence" value="ECO:0007669"/>
    <property type="project" value="TreeGrafter"/>
</dbReference>
<evidence type="ECO:0000256" key="3">
    <source>
        <dbReference type="ARBA" id="ARBA00023163"/>
    </source>
</evidence>
<keyword evidence="1" id="KW-0805">Transcription regulation</keyword>
<reference evidence="5" key="2">
    <citation type="submission" date="2020-09" db="EMBL/GenBank/DDBJ databases">
        <authorList>
            <person name="Sun Q."/>
            <person name="Kim S."/>
        </authorList>
    </citation>
    <scope>NUCLEOTIDE SEQUENCE</scope>
    <source>
        <strain evidence="5">KCTC 12988</strain>
    </source>
</reference>
<dbReference type="Gene3D" id="1.10.10.10">
    <property type="entry name" value="Winged helix-like DNA-binding domain superfamily/Winged helix DNA-binding domain"/>
    <property type="match status" value="1"/>
</dbReference>
<gene>
    <name evidence="5" type="ORF">GCM10007100_18600</name>
</gene>
<feature type="domain" description="Transcriptional regulator LacI/GalR-like sensor" evidence="4">
    <location>
        <begin position="161"/>
        <end position="319"/>
    </location>
</feature>
<dbReference type="InterPro" id="IPR028082">
    <property type="entry name" value="Peripla_BP_I"/>
</dbReference>
<dbReference type="GO" id="GO:0003700">
    <property type="term" value="F:DNA-binding transcription factor activity"/>
    <property type="evidence" value="ECO:0007669"/>
    <property type="project" value="TreeGrafter"/>
</dbReference>
<accession>A0A918TKW7</accession>
<organism evidence="5 6">
    <name type="scientific">Roseibacillus persicicus</name>
    <dbReference type="NCBI Taxonomy" id="454148"/>
    <lineage>
        <taxon>Bacteria</taxon>
        <taxon>Pseudomonadati</taxon>
        <taxon>Verrucomicrobiota</taxon>
        <taxon>Verrucomicrobiia</taxon>
        <taxon>Verrucomicrobiales</taxon>
        <taxon>Verrucomicrobiaceae</taxon>
        <taxon>Roseibacillus</taxon>
    </lineage>
</organism>
<sequence>MPGVNWLAAELGVNHKTVVAALKLLEDEGLILNQGPRRKRIVAGITSDGPRPMQICFLLYEQSDRETSFFVEMQHALMDAGHTVVYSAKSLTEMKMNVTTVERLVRKSEVDAWVIVAGSREILEFFAEHSAPSFALFGRRHSLAIASAGPNTEAAFADAINHLIANGHRRIVKICRSERRKPSPGWSERSFLEILRKNRIPVGDYNLPDWEESANGLRDLLKSLFNVTPPTAIIVDEAMHFIAILQYLGSIGLRVPEDISMFCAEFEPNFRWCNPSVAHLHWDSNQGVRRILRWASRVSQGKVDTRQTMIPAKFISGGTVGPAPGFIPPEARVPR</sequence>
<dbReference type="SUPFAM" id="SSF53822">
    <property type="entry name" value="Periplasmic binding protein-like I"/>
    <property type="match status" value="1"/>
</dbReference>
<name>A0A918TKW7_9BACT</name>
<evidence type="ECO:0000256" key="2">
    <source>
        <dbReference type="ARBA" id="ARBA00023125"/>
    </source>
</evidence>
<dbReference type="Pfam" id="PF13377">
    <property type="entry name" value="Peripla_BP_3"/>
    <property type="match status" value="1"/>
</dbReference>
<dbReference type="SUPFAM" id="SSF46785">
    <property type="entry name" value="Winged helix' DNA-binding domain"/>
    <property type="match status" value="1"/>
</dbReference>
<protein>
    <recommendedName>
        <fullName evidence="4">Transcriptional regulator LacI/GalR-like sensor domain-containing protein</fullName>
    </recommendedName>
</protein>
<evidence type="ECO:0000256" key="1">
    <source>
        <dbReference type="ARBA" id="ARBA00023015"/>
    </source>
</evidence>
<comment type="caution">
    <text evidence="5">The sequence shown here is derived from an EMBL/GenBank/DDBJ whole genome shotgun (WGS) entry which is preliminary data.</text>
</comment>
<dbReference type="EMBL" id="BMXI01000007">
    <property type="protein sequence ID" value="GHC52562.1"/>
    <property type="molecule type" value="Genomic_DNA"/>
</dbReference>
<keyword evidence="6" id="KW-1185">Reference proteome</keyword>
<dbReference type="Proteomes" id="UP000644507">
    <property type="component" value="Unassembled WGS sequence"/>
</dbReference>
<evidence type="ECO:0000313" key="6">
    <source>
        <dbReference type="Proteomes" id="UP000644507"/>
    </source>
</evidence>
<dbReference type="InterPro" id="IPR046335">
    <property type="entry name" value="LacI/GalR-like_sensor"/>
</dbReference>